<feature type="region of interest" description="Disordered" evidence="1">
    <location>
        <begin position="87"/>
        <end position="135"/>
    </location>
</feature>
<dbReference type="Proteomes" id="UP000092666">
    <property type="component" value="Unassembled WGS sequence"/>
</dbReference>
<feature type="region of interest" description="Disordered" evidence="1">
    <location>
        <begin position="1"/>
        <end position="23"/>
    </location>
</feature>
<organism evidence="2 3">
    <name type="scientific">Kwoniella heveanensis BCC8398</name>
    <dbReference type="NCBI Taxonomy" id="1296120"/>
    <lineage>
        <taxon>Eukaryota</taxon>
        <taxon>Fungi</taxon>
        <taxon>Dikarya</taxon>
        <taxon>Basidiomycota</taxon>
        <taxon>Agaricomycotina</taxon>
        <taxon>Tremellomycetes</taxon>
        <taxon>Tremellales</taxon>
        <taxon>Cryptococcaceae</taxon>
        <taxon>Kwoniella</taxon>
    </lineage>
</organism>
<feature type="compositionally biased region" description="Basic and acidic residues" evidence="1">
    <location>
        <begin position="288"/>
        <end position="298"/>
    </location>
</feature>
<proteinExistence type="predicted"/>
<gene>
    <name evidence="2" type="ORF">I316_04014</name>
</gene>
<dbReference type="Gene3D" id="1.20.58.1710">
    <property type="match status" value="1"/>
</dbReference>
<reference evidence="2 3" key="1">
    <citation type="submission" date="2013-07" db="EMBL/GenBank/DDBJ databases">
        <title>The Genome Sequence of Cryptococcus heveanensis BCC8398.</title>
        <authorList>
            <consortium name="The Broad Institute Genome Sequencing Platform"/>
            <person name="Cuomo C."/>
            <person name="Litvintseva A."/>
            <person name="Chen Y."/>
            <person name="Heitman J."/>
            <person name="Sun S."/>
            <person name="Springer D."/>
            <person name="Dromer F."/>
            <person name="Young S.K."/>
            <person name="Zeng Q."/>
            <person name="Gargeya S."/>
            <person name="Fitzgerald M."/>
            <person name="Abouelleil A."/>
            <person name="Alvarado L."/>
            <person name="Berlin A.M."/>
            <person name="Chapman S.B."/>
            <person name="Dewar J."/>
            <person name="Goldberg J."/>
            <person name="Griggs A."/>
            <person name="Gujja S."/>
            <person name="Hansen M."/>
            <person name="Howarth C."/>
            <person name="Imamovic A."/>
            <person name="Larimer J."/>
            <person name="McCowan C."/>
            <person name="Murphy C."/>
            <person name="Pearson M."/>
            <person name="Priest M."/>
            <person name="Roberts A."/>
            <person name="Saif S."/>
            <person name="Shea T."/>
            <person name="Sykes S."/>
            <person name="Wortman J."/>
            <person name="Nusbaum C."/>
            <person name="Birren B."/>
        </authorList>
    </citation>
    <scope>NUCLEOTIDE SEQUENCE [LARGE SCALE GENOMIC DNA]</scope>
    <source>
        <strain evidence="2 3">BCC8398</strain>
    </source>
</reference>
<feature type="compositionally biased region" description="Polar residues" evidence="1">
    <location>
        <begin position="1"/>
        <end position="16"/>
    </location>
</feature>
<feature type="region of interest" description="Disordered" evidence="1">
    <location>
        <begin position="245"/>
        <end position="327"/>
    </location>
</feature>
<feature type="compositionally biased region" description="Low complexity" evidence="1">
    <location>
        <begin position="305"/>
        <end position="316"/>
    </location>
</feature>
<feature type="compositionally biased region" description="Acidic residues" evidence="1">
    <location>
        <begin position="251"/>
        <end position="262"/>
    </location>
</feature>
<name>A0A1B9GTW0_9TREE</name>
<dbReference type="EMBL" id="KV700125">
    <property type="protein sequence ID" value="OCF34499.1"/>
    <property type="molecule type" value="Genomic_DNA"/>
</dbReference>
<reference evidence="3" key="2">
    <citation type="submission" date="2013-12" db="EMBL/GenBank/DDBJ databases">
        <title>Evolution of pathogenesis and genome organization in the Tremellales.</title>
        <authorList>
            <person name="Cuomo C."/>
            <person name="Litvintseva A."/>
            <person name="Heitman J."/>
            <person name="Chen Y."/>
            <person name="Sun S."/>
            <person name="Springer D."/>
            <person name="Dromer F."/>
            <person name="Young S."/>
            <person name="Zeng Q."/>
            <person name="Chapman S."/>
            <person name="Gujja S."/>
            <person name="Saif S."/>
            <person name="Birren B."/>
        </authorList>
    </citation>
    <scope>NUCLEOTIDE SEQUENCE [LARGE SCALE GENOMIC DNA]</scope>
    <source>
        <strain evidence="3">BCC8398</strain>
    </source>
</reference>
<evidence type="ECO:0000256" key="1">
    <source>
        <dbReference type="SAM" id="MobiDB-lite"/>
    </source>
</evidence>
<accession>A0A1B9GTW0</accession>
<feature type="compositionally biased region" description="Acidic residues" evidence="1">
    <location>
        <begin position="269"/>
        <end position="287"/>
    </location>
</feature>
<sequence>MNSHQQPSAGPSSAATNVEYHPPLPPHIPLSSINSLIPRLTTTINDIDSLKALIAAGNADGTLPSWDTLLQRYSLLLGRINALTNYLSPPPPGPGHPSSTSASAPGAASSSAQPPLDGFLVHPLNPLPDPTSAAAGSVETISPLAAETFFQVINTIPLPSLSDSQDSLLHQSSSDDDQPQSSTNTSRPQASSTKGYWHTADELRRMEERQLDLLKRSLKGRLEKEGLKASAIKKAIRRQEEEVDWTMRIGEDEDEDEEDQEEAAAGGDGGEEDDDDDDLFGGDDDEDVQGKVHDKMIIDVDADDGPTTAGAGTGADEQGKGIKTKNNPVRGWKVEDYIRFMDGGKVPPAS</sequence>
<dbReference type="OrthoDB" id="2575467at2759"/>
<feature type="compositionally biased region" description="Polar residues" evidence="1">
    <location>
        <begin position="183"/>
        <end position="194"/>
    </location>
</feature>
<feature type="compositionally biased region" description="Low complexity" evidence="1">
    <location>
        <begin position="96"/>
        <end position="115"/>
    </location>
</feature>
<evidence type="ECO:0000313" key="3">
    <source>
        <dbReference type="Proteomes" id="UP000092666"/>
    </source>
</evidence>
<feature type="compositionally biased region" description="Low complexity" evidence="1">
    <location>
        <begin position="163"/>
        <end position="172"/>
    </location>
</feature>
<feature type="region of interest" description="Disordered" evidence="1">
    <location>
        <begin position="163"/>
        <end position="201"/>
    </location>
</feature>
<evidence type="ECO:0000313" key="2">
    <source>
        <dbReference type="EMBL" id="OCF34499.1"/>
    </source>
</evidence>
<protein>
    <submittedName>
        <fullName evidence="2">Uncharacterized protein</fullName>
    </submittedName>
</protein>
<dbReference type="AlphaFoldDB" id="A0A1B9GTW0"/>
<keyword evidence="3" id="KW-1185">Reference proteome</keyword>